<feature type="compositionally biased region" description="Basic and acidic residues" evidence="1">
    <location>
        <begin position="716"/>
        <end position="727"/>
    </location>
</feature>
<evidence type="ECO:0000313" key="3">
    <source>
        <dbReference type="Proteomes" id="UP001642484"/>
    </source>
</evidence>
<sequence length="968" mass="108351">MEVERSIPFLWMMGGSFLDICRRCWDDKKELLQASVTLVEKVGLMAPGSTVDDFQKKYCLQGETLALRLTDDIDISEDADQFGVLKIDDGGMKCLAAALVWVGLAFVFVKEPEAELRKPGVVALTSSLLKLMTFRKQQPINPAHGMIQRIIKQNVDAKKLPISSFEWANILGSLQSANDMQEFGVSDAIAIYNASPEVHAAEHGGSGTLAIDSKKVWGIKHWMEKSSQQAHAVVHKTLLDYPFQYGPYGEAFSLTPQMFLGSQAEETVANPQASLAPLSGEANISIDWALPLDGNSQAWLLSRVHLAFQKATAIVDDIKEKKRYRAKAEDLLQLRDLMAFWSQVRSFLSSRLQDFDEFERKLMTSSVLDGQFSDILEQRPKAFSLSMLPSARDAAAKETRACEEIASVEADGQRLEVRSARWNYFQQALDRDQRQLKLVIEAPAKLDSLRHRREMAWRAEQAKVGEKLVLAYCEKFLKTIQIKKMEHLHEHVHQHREFIASAHGIKPSDIYTITLVDLNVPYSNSKERMDEIMTAVSFINDISPTRTVALVELPDMPKKTSKRGLADEEAEVQNTLWGLRRYCSGRLVCNHDAEAENVFINSAELAVVLQHRLHKASFGGWSAENMHYLSVSWIGKDTFSFGQSRLVREVLNAWMKGTLEVGPSQKFLTTPPPLAQKDIESIPGALAATTSLDAMKWEVLERRGDQWHIKEDESRYWEAQGGRDHPEFPGIEEPAQPTEQSETPSLDKLDSMEALKSQQEVEADVASEIQGVRIILTKSGQIWLVCEKDKHLPKNSQLGGFGTGQYSKISDPGTGPAYTFPLKDRTIVQLDETSLRESCPTNSVLTMSLYKLIVTIEREKSAPDVKLSYMTAVRKTDDTVEAGSDAFELTITQDMRFKCIEDSRASAKTTCKNVFSKCVQACESSTVIGTCFRFRYEKVGMSLKAVKPYVICKSAVQLSGNKPVKVAG</sequence>
<organism evidence="2 3">
    <name type="scientific">Durusdinium trenchii</name>
    <dbReference type="NCBI Taxonomy" id="1381693"/>
    <lineage>
        <taxon>Eukaryota</taxon>
        <taxon>Sar</taxon>
        <taxon>Alveolata</taxon>
        <taxon>Dinophyceae</taxon>
        <taxon>Suessiales</taxon>
        <taxon>Symbiodiniaceae</taxon>
        <taxon>Durusdinium</taxon>
    </lineage>
</organism>
<name>A0ABP0PRH2_9DINO</name>
<dbReference type="EMBL" id="CAXAMN010023472">
    <property type="protein sequence ID" value="CAK9077852.1"/>
    <property type="molecule type" value="Genomic_DNA"/>
</dbReference>
<proteinExistence type="predicted"/>
<comment type="caution">
    <text evidence="2">The sequence shown here is derived from an EMBL/GenBank/DDBJ whole genome shotgun (WGS) entry which is preliminary data.</text>
</comment>
<evidence type="ECO:0000313" key="2">
    <source>
        <dbReference type="EMBL" id="CAK9077852.1"/>
    </source>
</evidence>
<feature type="region of interest" description="Disordered" evidence="1">
    <location>
        <begin position="716"/>
        <end position="744"/>
    </location>
</feature>
<keyword evidence="3" id="KW-1185">Reference proteome</keyword>
<gene>
    <name evidence="2" type="ORF">CCMP2556_LOCUS38350</name>
</gene>
<accession>A0ABP0PRH2</accession>
<protein>
    <submittedName>
        <fullName evidence="2">Uncharacterized protein</fullName>
    </submittedName>
</protein>
<dbReference type="Proteomes" id="UP001642484">
    <property type="component" value="Unassembled WGS sequence"/>
</dbReference>
<reference evidence="2 3" key="1">
    <citation type="submission" date="2024-02" db="EMBL/GenBank/DDBJ databases">
        <authorList>
            <person name="Chen Y."/>
            <person name="Shah S."/>
            <person name="Dougan E. K."/>
            <person name="Thang M."/>
            <person name="Chan C."/>
        </authorList>
    </citation>
    <scope>NUCLEOTIDE SEQUENCE [LARGE SCALE GENOMIC DNA]</scope>
</reference>
<evidence type="ECO:0000256" key="1">
    <source>
        <dbReference type="SAM" id="MobiDB-lite"/>
    </source>
</evidence>